<evidence type="ECO:0000259" key="7">
    <source>
        <dbReference type="Pfam" id="PF13439"/>
    </source>
</evidence>
<reference evidence="9 10" key="1">
    <citation type="submission" date="2019-06" db="EMBL/GenBank/DDBJ databases">
        <title>A complete genome sequence for Luteibacter pinisoli MAH-14.</title>
        <authorList>
            <person name="Baltrus D.A."/>
        </authorList>
    </citation>
    <scope>NUCLEOTIDE SEQUENCE [LARGE SCALE GENOMIC DNA]</scope>
    <source>
        <strain evidence="9 10">MAH-14</strain>
    </source>
</reference>
<dbReference type="EMBL" id="CP041046">
    <property type="protein sequence ID" value="QDE38496.1"/>
    <property type="molecule type" value="Genomic_DNA"/>
</dbReference>
<dbReference type="PANTHER" id="PTHR12526">
    <property type="entry name" value="GLYCOSYLTRANSFERASE"/>
    <property type="match status" value="1"/>
</dbReference>
<dbReference type="Pfam" id="PF00534">
    <property type="entry name" value="Glycos_transf_1"/>
    <property type="match status" value="1"/>
</dbReference>
<dbReference type="Pfam" id="PF13524">
    <property type="entry name" value="Glyco_trans_1_2"/>
    <property type="match status" value="1"/>
</dbReference>
<dbReference type="GO" id="GO:1901135">
    <property type="term" value="P:carbohydrate derivative metabolic process"/>
    <property type="evidence" value="ECO:0007669"/>
    <property type="project" value="UniProtKB-ARBA"/>
</dbReference>
<dbReference type="SUPFAM" id="SSF53756">
    <property type="entry name" value="UDP-Glycosyltransferase/glycogen phosphorylase"/>
    <property type="match status" value="2"/>
</dbReference>
<protein>
    <submittedName>
        <fullName evidence="9">Glycosyltransferase</fullName>
    </submittedName>
</protein>
<dbReference type="CDD" id="cd03823">
    <property type="entry name" value="GT4_ExpE7-like"/>
    <property type="match status" value="1"/>
</dbReference>
<sequence>MGQRKRSSRPTRPSSVPEEATRSRADTAARAADTAGGTHMFPSDRDSLKLAMDGGAHPFPMWLVDRVKPALIVDVGEPLGSAYLAWCRAVQLLGLPTHVYSLDIDGTGAASEHATAEHEMLYAAFSHAMQLPLDQALEVFPEGSIDLLIVPATGAHTPASLLDAWMPKLSSSAVVMIRGPLGEGSTRDAWDTMRDRYPSTEGDEGRHRLLLVGADAPARIHDIFGTQDQGRAIATSLRSYENEGDTQDTDDAGRQMETVARRLSAQSSELDDARRALAEKEHLLRQVEDSRMSYERKIKALTRALENADIASQATLVNLREARAKVDELLGSRSWTITAPLRGVTTAIRFTRDVVKGSLRVALSGPRRIAARGWRQTMRDAAQSLTHPRSALKRLRGDTTLAGEKPVYTLSPPPPATTRLRQRVLIVAEMSLAQCLKYRVLQKQHMIQDLGVDCTVVPWQDVASARDFLQTHTMVIFYRVPGFPPQLETIRMAKELGMPTFWEVDDLIFDAELYKTNSNLDDLHKKVREGIMRGVPLYRAAMLACDACITSTASLADVMRSAGVATVHIVENALDGETIRVAEEINVSPKKADGLIRIVYGSGSASHDTDFRQAAPAILNLLRARYDVRLTIIGSLNLPEAFSAFDTQIERLPPSDYATYMKRLGNCHVNIAPLEPSVFNDAKSNIKYLEAAILKLPSICSSTAEFARTIEHGQTGFLASTPAEWEEALFRLVEDAELRRQIGQKAHDHVAAHYTPETMARERVEPILAPFRRFQKDRLRVLGVNIFFEPRSFGGATIVAEQVARRINAGNDIDYAMLTSLPTSDVHPYKVVRYQSSAAEVFAMGLPFEGNPAFDFDNPYPTIAFREILRAWQPDVVHLHSIQGFGVQLAEVCQAEGIPFVVTAHDAWWICARQFMITREGKYCHQRKVDLNVCAKCVVHPALNPYRQFRLHEVLSGADRLIVPSQFFRGLYVDNGFNPATTVVNKNGVVAPRRRAERSAPSGRPLRLGFVGGEGPAKGSELIKQVLREMPEHTNYELLVVDGALNLGRRVIFESTWSIPGTLRIVPAYTQDTIDDFFEGVDVLLFPTQCKESFGLSVREAMIRDVWVIATDAGGAVEDIVPGENGDVVPLEDDGARFKEALRRLLDDPARLDGYRNQHVDMIRVFDEQAAELSAMLKDVAARNPVDHDPLVERVPLDLRGA</sequence>
<accession>A0A4Y5Z0X8</accession>
<dbReference type="Pfam" id="PF13439">
    <property type="entry name" value="Glyco_transf_4"/>
    <property type="match status" value="1"/>
</dbReference>
<comment type="similarity">
    <text evidence="1">Belongs to the glycosyltransferase group 1 family. Glycosyltransferase 4 subfamily.</text>
</comment>
<evidence type="ECO:0000256" key="5">
    <source>
        <dbReference type="SAM" id="MobiDB-lite"/>
    </source>
</evidence>
<dbReference type="Gene3D" id="3.40.50.2000">
    <property type="entry name" value="Glycogen Phosphorylase B"/>
    <property type="match status" value="3"/>
</dbReference>
<dbReference type="KEGG" id="lpy:FIV34_04400"/>
<evidence type="ECO:0000256" key="3">
    <source>
        <dbReference type="ARBA" id="ARBA00022679"/>
    </source>
</evidence>
<feature type="domain" description="Glycosyltransferase subfamily 4-like N-terminal" evidence="7">
    <location>
        <begin position="794"/>
        <end position="989"/>
    </location>
</feature>
<evidence type="ECO:0000259" key="8">
    <source>
        <dbReference type="Pfam" id="PF13524"/>
    </source>
</evidence>
<dbReference type="RefSeq" id="WP_139980057.1">
    <property type="nucleotide sequence ID" value="NZ_CP041046.1"/>
</dbReference>
<keyword evidence="4" id="KW-0175">Coiled coil</keyword>
<feature type="coiled-coil region" evidence="4">
    <location>
        <begin position="263"/>
        <end position="311"/>
    </location>
</feature>
<dbReference type="AlphaFoldDB" id="A0A4Y5Z0X8"/>
<dbReference type="PANTHER" id="PTHR12526:SF640">
    <property type="entry name" value="COLANIC ACID BIOSYNTHESIS GLYCOSYLTRANSFERASE WCAL-RELATED"/>
    <property type="match status" value="1"/>
</dbReference>
<keyword evidence="2" id="KW-0328">Glycosyltransferase</keyword>
<evidence type="ECO:0000256" key="1">
    <source>
        <dbReference type="ARBA" id="ARBA00009481"/>
    </source>
</evidence>
<keyword evidence="10" id="KW-1185">Reference proteome</keyword>
<keyword evidence="3 9" id="KW-0808">Transferase</keyword>
<name>A0A4Y5Z0X8_9GAMM</name>
<gene>
    <name evidence="9" type="ORF">FIV34_04400</name>
</gene>
<proteinExistence type="inferred from homology"/>
<feature type="region of interest" description="Disordered" evidence="5">
    <location>
        <begin position="1"/>
        <end position="44"/>
    </location>
</feature>
<dbReference type="GO" id="GO:0016757">
    <property type="term" value="F:glycosyltransferase activity"/>
    <property type="evidence" value="ECO:0007669"/>
    <property type="project" value="UniProtKB-KW"/>
</dbReference>
<dbReference type="SUPFAM" id="SSF53335">
    <property type="entry name" value="S-adenosyl-L-methionine-dependent methyltransferases"/>
    <property type="match status" value="1"/>
</dbReference>
<evidence type="ECO:0000259" key="6">
    <source>
        <dbReference type="Pfam" id="PF00534"/>
    </source>
</evidence>
<dbReference type="InterPro" id="IPR029063">
    <property type="entry name" value="SAM-dependent_MTases_sf"/>
</dbReference>
<dbReference type="Proteomes" id="UP000316093">
    <property type="component" value="Chromosome"/>
</dbReference>
<organism evidence="9 10">
    <name type="scientific">Luteibacter pinisoli</name>
    <dbReference type="NCBI Taxonomy" id="2589080"/>
    <lineage>
        <taxon>Bacteria</taxon>
        <taxon>Pseudomonadati</taxon>
        <taxon>Pseudomonadota</taxon>
        <taxon>Gammaproteobacteria</taxon>
        <taxon>Lysobacterales</taxon>
        <taxon>Rhodanobacteraceae</taxon>
        <taxon>Luteibacter</taxon>
    </lineage>
</organism>
<evidence type="ECO:0000313" key="10">
    <source>
        <dbReference type="Proteomes" id="UP000316093"/>
    </source>
</evidence>
<dbReference type="OrthoDB" id="7068720at2"/>
<dbReference type="InterPro" id="IPR001296">
    <property type="entry name" value="Glyco_trans_1"/>
</dbReference>
<feature type="domain" description="Spore protein YkvP/CgeB glycosyl transferase-like" evidence="8">
    <location>
        <begin position="618"/>
        <end position="762"/>
    </location>
</feature>
<dbReference type="InterPro" id="IPR028098">
    <property type="entry name" value="Glyco_trans_4-like_N"/>
</dbReference>
<evidence type="ECO:0000256" key="4">
    <source>
        <dbReference type="SAM" id="Coils"/>
    </source>
</evidence>
<evidence type="ECO:0000313" key="9">
    <source>
        <dbReference type="EMBL" id="QDE38496.1"/>
    </source>
</evidence>
<evidence type="ECO:0000256" key="2">
    <source>
        <dbReference type="ARBA" id="ARBA00022676"/>
    </source>
</evidence>
<feature type="domain" description="Glycosyl transferase family 1" evidence="6">
    <location>
        <begin position="1005"/>
        <end position="1151"/>
    </location>
</feature>
<dbReference type="InterPro" id="IPR055259">
    <property type="entry name" value="YkvP/CgeB_Glyco_trans-like"/>
</dbReference>